<protein>
    <submittedName>
        <fullName evidence="2">Uncharacterized protein</fullName>
    </submittedName>
</protein>
<dbReference type="Proteomes" id="UP000887566">
    <property type="component" value="Unplaced"/>
</dbReference>
<organism evidence="1 2">
    <name type="scientific">Plectus sambesii</name>
    <dbReference type="NCBI Taxonomy" id="2011161"/>
    <lineage>
        <taxon>Eukaryota</taxon>
        <taxon>Metazoa</taxon>
        <taxon>Ecdysozoa</taxon>
        <taxon>Nematoda</taxon>
        <taxon>Chromadorea</taxon>
        <taxon>Plectida</taxon>
        <taxon>Plectina</taxon>
        <taxon>Plectoidea</taxon>
        <taxon>Plectidae</taxon>
        <taxon>Plectus</taxon>
    </lineage>
</organism>
<accession>A0A914WMA3</accession>
<reference evidence="2" key="1">
    <citation type="submission" date="2022-11" db="UniProtKB">
        <authorList>
            <consortium name="WormBaseParasite"/>
        </authorList>
    </citation>
    <scope>IDENTIFICATION</scope>
</reference>
<evidence type="ECO:0000313" key="1">
    <source>
        <dbReference type="Proteomes" id="UP000887566"/>
    </source>
</evidence>
<dbReference type="WBParaSite" id="PSAMB.scaffold4611size14080.g24731.t1">
    <property type="protein sequence ID" value="PSAMB.scaffold4611size14080.g24731.t1"/>
    <property type="gene ID" value="PSAMB.scaffold4611size14080.g24731"/>
</dbReference>
<proteinExistence type="predicted"/>
<name>A0A914WMA3_9BILA</name>
<dbReference type="AlphaFoldDB" id="A0A914WMA3"/>
<keyword evidence="1" id="KW-1185">Reference proteome</keyword>
<sequence>MWMKLMLKPAEEADRVTLSPKQTDWLNQVHSCQDLLCVCQHDSTKTDYKKKMKVRYANDSIERADYEMDRMNADKNAWRRWAKRHHHHIQKMCFFLLDP</sequence>
<evidence type="ECO:0000313" key="2">
    <source>
        <dbReference type="WBParaSite" id="PSAMB.scaffold4611size14080.g24731.t1"/>
    </source>
</evidence>